<reference evidence="2 3" key="1">
    <citation type="journal article" date="2018" name="Int. J. Syst. Evol. Microbiol.">
        <title>Methylomusa anaerophila gen. nov., sp. nov., an anaerobic methanol-utilizing bacterium isolated from a microbial fuel cell.</title>
        <authorList>
            <person name="Amano N."/>
            <person name="Yamamuro A."/>
            <person name="Miyahara M."/>
            <person name="Kouzuma A."/>
            <person name="Abe T."/>
            <person name="Watanabe K."/>
        </authorList>
    </citation>
    <scope>NUCLEOTIDE SEQUENCE [LARGE SCALE GENOMIC DNA]</scope>
    <source>
        <strain evidence="2 3">MMFC1</strain>
    </source>
</reference>
<name>A0A348AFT3_9FIRM</name>
<dbReference type="OrthoDB" id="5242935at2"/>
<accession>A0A348AFT3</accession>
<evidence type="ECO:0000313" key="3">
    <source>
        <dbReference type="Proteomes" id="UP000276437"/>
    </source>
</evidence>
<dbReference type="AlphaFoldDB" id="A0A348AFT3"/>
<dbReference type="Gene3D" id="2.40.10.220">
    <property type="entry name" value="predicted glycosyltransferase like domains"/>
    <property type="match status" value="1"/>
</dbReference>
<gene>
    <name evidence="2" type="ORF">MAMMFC1_00571</name>
</gene>
<dbReference type="InterPro" id="IPR009875">
    <property type="entry name" value="PilZ_domain"/>
</dbReference>
<sequence length="114" mass="13213">MKSQENRHFIRINVNFPVDIYSMEDNAVICQGMVLNMSAEGLYLSTDKQLESYTQIRVQLPADWGNGLVTAQVVRKDNGKYGLQFVSLEQKTREALDQVVYHNWRQHLRDPISL</sequence>
<dbReference type="GO" id="GO:0035438">
    <property type="term" value="F:cyclic-di-GMP binding"/>
    <property type="evidence" value="ECO:0007669"/>
    <property type="project" value="InterPro"/>
</dbReference>
<dbReference type="Pfam" id="PF07238">
    <property type="entry name" value="PilZ"/>
    <property type="match status" value="1"/>
</dbReference>
<protein>
    <submittedName>
        <fullName evidence="2">PilZ domain protein</fullName>
    </submittedName>
</protein>
<dbReference type="EMBL" id="AP018449">
    <property type="protein sequence ID" value="BBB89931.1"/>
    <property type="molecule type" value="Genomic_DNA"/>
</dbReference>
<dbReference type="SUPFAM" id="SSF141371">
    <property type="entry name" value="PilZ domain-like"/>
    <property type="match status" value="1"/>
</dbReference>
<evidence type="ECO:0000259" key="1">
    <source>
        <dbReference type="Pfam" id="PF07238"/>
    </source>
</evidence>
<dbReference type="Proteomes" id="UP000276437">
    <property type="component" value="Chromosome"/>
</dbReference>
<keyword evidence="3" id="KW-1185">Reference proteome</keyword>
<organism evidence="2 3">
    <name type="scientific">Methylomusa anaerophila</name>
    <dbReference type="NCBI Taxonomy" id="1930071"/>
    <lineage>
        <taxon>Bacteria</taxon>
        <taxon>Bacillati</taxon>
        <taxon>Bacillota</taxon>
        <taxon>Negativicutes</taxon>
        <taxon>Selenomonadales</taxon>
        <taxon>Sporomusaceae</taxon>
        <taxon>Methylomusa</taxon>
    </lineage>
</organism>
<dbReference type="KEGG" id="mana:MAMMFC1_00571"/>
<proteinExistence type="predicted"/>
<dbReference type="RefSeq" id="WP_126306309.1">
    <property type="nucleotide sequence ID" value="NZ_AP018449.1"/>
</dbReference>
<evidence type="ECO:0000313" key="2">
    <source>
        <dbReference type="EMBL" id="BBB89931.1"/>
    </source>
</evidence>
<feature type="domain" description="PilZ" evidence="1">
    <location>
        <begin position="5"/>
        <end position="101"/>
    </location>
</feature>